<keyword evidence="2" id="KW-1185">Reference proteome</keyword>
<dbReference type="KEGG" id="vg:9284689"/>
<sequence length="64" mass="6869">MLRIILKGSAPALGDIRAMGQGDTIVVRRAATQRPDWPRFQDAVSVAANRGAQVHYTAQAPEPA</sequence>
<protein>
    <submittedName>
        <fullName evidence="1">Gp9</fullName>
    </submittedName>
</protein>
<gene>
    <name evidence="1" type="primary">9</name>
    <name evidence="1" type="ORF">phiSA1p32</name>
</gene>
<dbReference type="Proteomes" id="UP000000384">
    <property type="component" value="Segment"/>
</dbReference>
<organism evidence="1 2">
    <name type="scientific">Streptomyces phage phiSASD1</name>
    <dbReference type="NCBI Taxonomy" id="747763"/>
    <lineage>
        <taxon>Viruses</taxon>
        <taxon>Duplodnaviria</taxon>
        <taxon>Heunggongvirae</taxon>
        <taxon>Uroviricota</taxon>
        <taxon>Caudoviricetes</taxon>
        <taxon>Sasdunavirus</taxon>
        <taxon>Sasdunavirus SASD1</taxon>
    </lineage>
</organism>
<evidence type="ECO:0000313" key="2">
    <source>
        <dbReference type="Proteomes" id="UP000000384"/>
    </source>
</evidence>
<name>D7NW78_9CAUD</name>
<accession>D7NW78</accession>
<dbReference type="RefSeq" id="YP_003714759.1">
    <property type="nucleotide sequence ID" value="NC_014229.1"/>
</dbReference>
<dbReference type="OrthoDB" id="27584at10239"/>
<dbReference type="EMBL" id="GQ379227">
    <property type="protein sequence ID" value="ADE43476.1"/>
    <property type="molecule type" value="Genomic_DNA"/>
</dbReference>
<evidence type="ECO:0000313" key="1">
    <source>
        <dbReference type="EMBL" id="ADE43476.1"/>
    </source>
</evidence>
<dbReference type="GeneID" id="9284689"/>
<reference evidence="1 2" key="1">
    <citation type="journal article" date="2010" name="Virology">
        <title>Complete genomic sequence analysis of the temperate bacteriophage phiSASD1 of Streptomyces avermitilis.</title>
        <authorList>
            <person name="Wang S."/>
            <person name="Qiao X."/>
            <person name="Liu X."/>
            <person name="Zhang X."/>
            <person name="Wang C."/>
            <person name="Zhao X."/>
            <person name="Chen Z."/>
            <person name="Wen Y."/>
            <person name="Song Y."/>
        </authorList>
    </citation>
    <scope>NUCLEOTIDE SEQUENCE [LARGE SCALE GENOMIC DNA]</scope>
</reference>
<proteinExistence type="predicted"/>